<name>E0S4N9_BUTPB</name>
<sequence>MADDFSIRDNMEQDARDVKNDIKTLAEPIDNKIRQKAQDEIGNRIAKHIANEGAKHAAEAAAQTAGTAGAAGVAGAEAAAEAGAGTTAAGSGTALATTTAAGGTEVAAAGGSAAATTGAAAAGGAVAEGAAAGSAGGPAGIVVGAIIGAAIALASAVKKETDISLDKDNPDGPKINAFILIPLILIFAITTLCGTLISKGVASPLSVGQETEFQNSKVDGENMSDAGNRYKDGMTLKDFHDNQPLYNAIWDYTFGKDGSGKTDGLRQTLSKALRDHCANIVKQLEKYTGSMNGHPYNSERSLDSFYKNRYPYDLATSTFKPRIGDVLIPGQTFYDTTYSTWNPTYDDVNYAEIFAVFSMTDTVANGAHYGFDWGDVNYEDFMTYLQKEECYKYMYELGLMWVPVYVGEKEVFNENDPTTDDDDTYDTITFEREPYEFDSPEGCRSAPDTIEWDGVVCNWEYYYVKVTVKPFGLRELFAMAFNTTDPTWASNLKHVNFDQHNNLYMLGYSERVTRLYARDVKVSYVNPAGVTVSVADALGPAFNKTRSYLSPVFYDVNHDSWLIERGWQGKGRSPWCYIDKTYNDKFEVIDWDEDPGGADPPGEDLVPPEGGKILDMYEYINQGDYPDTKRGASKKTVAGSGCYDCSIDMIIMYYERYHIPITEISKYVDAGGDLHSDEVLAVYGLKKSGNITTNVVQGVIDEINNDRPVILHIEGYWYSKEDGRTLHGTSNGHFLVGIGYDETGLYVWDPGRRANYHIIYEDWNHVNSLYYRTVTHM</sequence>
<evidence type="ECO:0000256" key="1">
    <source>
        <dbReference type="SAM" id="Phobius"/>
    </source>
</evidence>
<reference evidence="3 4" key="1">
    <citation type="journal article" date="2010" name="PLoS ONE">
        <title>The glycobiome of the rumen bacterium Butyrivibrio proteoclasticus B316(T) highlights adaptation to a polysaccharide-rich environment.</title>
        <authorList>
            <person name="Kelly W.J."/>
            <person name="Leahy S.C."/>
            <person name="Altermann E."/>
            <person name="Yeoman C.J."/>
            <person name="Dunne J.C."/>
            <person name="Kong Z."/>
            <person name="Pacheco D.M."/>
            <person name="Li D."/>
            <person name="Noel S.J."/>
            <person name="Moon C.D."/>
            <person name="Cookson A.L."/>
            <person name="Attwood G.T."/>
        </authorList>
    </citation>
    <scope>NUCLEOTIDE SEQUENCE [LARGE SCALE GENOMIC DNA]</scope>
    <source>
        <strain evidence="4">ATCC 51982 / DSM 14932 / B316</strain>
        <plasmid evidence="4">Plasmid pCY186</plasmid>
    </source>
</reference>
<dbReference type="Gene3D" id="3.90.70.10">
    <property type="entry name" value="Cysteine proteinases"/>
    <property type="match status" value="1"/>
</dbReference>
<dbReference type="AlphaFoldDB" id="E0S4N9"/>
<dbReference type="Proteomes" id="UP000001299">
    <property type="component" value="Plasmid pCY186"/>
</dbReference>
<dbReference type="InterPro" id="IPR039564">
    <property type="entry name" value="Peptidase_C39-like"/>
</dbReference>
<geneLocation type="plasmid" evidence="3 4">
    <name>pCY186</name>
</geneLocation>
<keyword evidence="3" id="KW-0614">Plasmid</keyword>
<keyword evidence="1" id="KW-0472">Membrane</keyword>
<gene>
    <name evidence="3" type="ordered locus">bpr_IV006</name>
</gene>
<accession>E0S4N9</accession>
<dbReference type="eggNOG" id="ENOG50345J7">
    <property type="taxonomic scope" value="Bacteria"/>
</dbReference>
<dbReference type="EMBL" id="CP001813">
    <property type="protein sequence ID" value="ADL36371.1"/>
    <property type="molecule type" value="Genomic_DNA"/>
</dbReference>
<evidence type="ECO:0000313" key="3">
    <source>
        <dbReference type="EMBL" id="ADL36371.1"/>
    </source>
</evidence>
<keyword evidence="1" id="KW-1133">Transmembrane helix</keyword>
<feature type="transmembrane region" description="Helical" evidence="1">
    <location>
        <begin position="139"/>
        <end position="157"/>
    </location>
</feature>
<dbReference type="Pfam" id="PF13529">
    <property type="entry name" value="Peptidase_C39_2"/>
    <property type="match status" value="1"/>
</dbReference>
<organism evidence="3 4">
    <name type="scientific">Butyrivibrio proteoclasticus (strain ATCC 51982 / DSM 14932 / B316)</name>
    <name type="common">Clostridium proteoclasticum</name>
    <dbReference type="NCBI Taxonomy" id="515622"/>
    <lineage>
        <taxon>Bacteria</taxon>
        <taxon>Bacillati</taxon>
        <taxon>Bacillota</taxon>
        <taxon>Clostridia</taxon>
        <taxon>Lachnospirales</taxon>
        <taxon>Lachnospiraceae</taxon>
        <taxon>Butyrivibrio</taxon>
    </lineage>
</organism>
<evidence type="ECO:0000313" key="4">
    <source>
        <dbReference type="Proteomes" id="UP000001299"/>
    </source>
</evidence>
<proteinExistence type="predicted"/>
<keyword evidence="4" id="KW-1185">Reference proteome</keyword>
<protein>
    <recommendedName>
        <fullName evidence="2">Peptidase C39-like domain-containing protein</fullName>
    </recommendedName>
</protein>
<keyword evidence="1" id="KW-0812">Transmembrane</keyword>
<feature type="domain" description="Peptidase C39-like" evidence="2">
    <location>
        <begin position="619"/>
        <end position="750"/>
    </location>
</feature>
<dbReference type="HOGENOM" id="CLU_360072_0_0_9"/>
<feature type="transmembrane region" description="Helical" evidence="1">
    <location>
        <begin position="177"/>
        <end position="197"/>
    </location>
</feature>
<dbReference type="KEGG" id="bpb:bpr_IV006"/>
<evidence type="ECO:0000259" key="2">
    <source>
        <dbReference type="Pfam" id="PF13529"/>
    </source>
</evidence>
<dbReference type="RefSeq" id="WP_013283020.1">
    <property type="nucleotide sequence ID" value="NC_014390.1"/>
</dbReference>